<name>A0AAD7Y8X2_MYTSE</name>
<accession>A0AAD7Y8X2</accession>
<keyword evidence="3" id="KW-1185">Reference proteome</keyword>
<evidence type="ECO:0000256" key="1">
    <source>
        <dbReference type="SAM" id="MobiDB-lite"/>
    </source>
</evidence>
<evidence type="ECO:0000313" key="2">
    <source>
        <dbReference type="EMBL" id="KAJ8706547.1"/>
    </source>
</evidence>
<evidence type="ECO:0000313" key="3">
    <source>
        <dbReference type="Proteomes" id="UP001231518"/>
    </source>
</evidence>
<reference evidence="2" key="1">
    <citation type="submission" date="2023-03" db="EMBL/GenBank/DDBJ databases">
        <title>Chromosome-level genomes of two armyworms, Mythimna separata and Mythimna loreyi, provide insights into the biosynthesis and reception of sex pheromones.</title>
        <authorList>
            <person name="Zhao H."/>
        </authorList>
    </citation>
    <scope>NUCLEOTIDE SEQUENCE</scope>
    <source>
        <strain evidence="2">BeijingLab</strain>
        <tissue evidence="2">Pupa</tissue>
    </source>
</reference>
<dbReference type="EMBL" id="JARGEI010000028">
    <property type="protein sequence ID" value="KAJ8706547.1"/>
    <property type="molecule type" value="Genomic_DNA"/>
</dbReference>
<sequence>MYEKLTDVPFVTEDRKPMLACFFCCTRLKQCCQLQRKCVEAEELLAQMLSEDYEHKPFTNQGHFEPVGGFIRTPVENISVGADCQIGSDAIKQELPAVCEEQDDVELQLGPSEENDPEELSNNGPDVEAHHSESESEEEELVMQIKVEEEGISENRTVRETERYDPKKLSSNGPDVEAHHSESESEEEQLVMQIKVEDEKISENRTVWETERAVVAKKPTLKRKLEDTIPAKPTMNVLSDSKTIRRPNTRF</sequence>
<comment type="caution">
    <text evidence="2">The sequence shown here is derived from an EMBL/GenBank/DDBJ whole genome shotgun (WGS) entry which is preliminary data.</text>
</comment>
<feature type="compositionally biased region" description="Basic and acidic residues" evidence="1">
    <location>
        <begin position="156"/>
        <end position="168"/>
    </location>
</feature>
<proteinExistence type="predicted"/>
<dbReference type="Proteomes" id="UP001231518">
    <property type="component" value="Chromosome 30"/>
</dbReference>
<organism evidence="2 3">
    <name type="scientific">Mythimna separata</name>
    <name type="common">Oriental armyworm</name>
    <name type="synonym">Pseudaletia separata</name>
    <dbReference type="NCBI Taxonomy" id="271217"/>
    <lineage>
        <taxon>Eukaryota</taxon>
        <taxon>Metazoa</taxon>
        <taxon>Ecdysozoa</taxon>
        <taxon>Arthropoda</taxon>
        <taxon>Hexapoda</taxon>
        <taxon>Insecta</taxon>
        <taxon>Pterygota</taxon>
        <taxon>Neoptera</taxon>
        <taxon>Endopterygota</taxon>
        <taxon>Lepidoptera</taxon>
        <taxon>Glossata</taxon>
        <taxon>Ditrysia</taxon>
        <taxon>Noctuoidea</taxon>
        <taxon>Noctuidae</taxon>
        <taxon>Noctuinae</taxon>
        <taxon>Hadenini</taxon>
        <taxon>Mythimna</taxon>
    </lineage>
</organism>
<feature type="region of interest" description="Disordered" evidence="1">
    <location>
        <begin position="110"/>
        <end position="190"/>
    </location>
</feature>
<dbReference type="AlphaFoldDB" id="A0AAD7Y8X2"/>
<protein>
    <submittedName>
        <fullName evidence="2">Uncharacterized protein</fullName>
    </submittedName>
</protein>
<gene>
    <name evidence="2" type="ORF">PYW07_012625</name>
</gene>